<name>A0AAN6Q785_9PEZI</name>
<evidence type="ECO:0000313" key="2">
    <source>
        <dbReference type="EMBL" id="KAK4104814.1"/>
    </source>
</evidence>
<dbReference type="EMBL" id="MU863626">
    <property type="protein sequence ID" value="KAK4104814.1"/>
    <property type="molecule type" value="Genomic_DNA"/>
</dbReference>
<dbReference type="PANTHER" id="PTHR35567">
    <property type="entry name" value="MALATE DEHYDROGENASE (AFU_ORTHOLOGUE AFUA_2G13800)"/>
    <property type="match status" value="1"/>
</dbReference>
<comment type="caution">
    <text evidence="2">The sequence shown here is derived from an EMBL/GenBank/DDBJ whole genome shotgun (WGS) entry which is preliminary data.</text>
</comment>
<reference evidence="2" key="2">
    <citation type="submission" date="2023-05" db="EMBL/GenBank/DDBJ databases">
        <authorList>
            <consortium name="Lawrence Berkeley National Laboratory"/>
            <person name="Steindorff A."/>
            <person name="Hensen N."/>
            <person name="Bonometti L."/>
            <person name="Westerberg I."/>
            <person name="Brannstrom I.O."/>
            <person name="Guillou S."/>
            <person name="Cros-Aarteil S."/>
            <person name="Calhoun S."/>
            <person name="Haridas S."/>
            <person name="Kuo A."/>
            <person name="Mondo S."/>
            <person name="Pangilinan J."/>
            <person name="Riley R."/>
            <person name="Labutti K."/>
            <person name="Andreopoulos B."/>
            <person name="Lipzen A."/>
            <person name="Chen C."/>
            <person name="Yanf M."/>
            <person name="Daum C."/>
            <person name="Ng V."/>
            <person name="Clum A."/>
            <person name="Ohm R."/>
            <person name="Martin F."/>
            <person name="Silar P."/>
            <person name="Natvig D."/>
            <person name="Lalanne C."/>
            <person name="Gautier V."/>
            <person name="Ament-Velasquez S.L."/>
            <person name="Kruys A."/>
            <person name="Hutchinson M.I."/>
            <person name="Powell A.J."/>
            <person name="Barry K."/>
            <person name="Miller A.N."/>
            <person name="Grigoriev I.V."/>
            <person name="Debuchy R."/>
            <person name="Gladieux P."/>
            <person name="Thoren M.H."/>
            <person name="Johannesson H."/>
        </authorList>
    </citation>
    <scope>NUCLEOTIDE SEQUENCE</scope>
    <source>
        <strain evidence="2">CBS 757.83</strain>
    </source>
</reference>
<organism evidence="2 3">
    <name type="scientific">Parathielavia hyrcaniae</name>
    <dbReference type="NCBI Taxonomy" id="113614"/>
    <lineage>
        <taxon>Eukaryota</taxon>
        <taxon>Fungi</taxon>
        <taxon>Dikarya</taxon>
        <taxon>Ascomycota</taxon>
        <taxon>Pezizomycotina</taxon>
        <taxon>Sordariomycetes</taxon>
        <taxon>Sordariomycetidae</taxon>
        <taxon>Sordariales</taxon>
        <taxon>Chaetomiaceae</taxon>
        <taxon>Parathielavia</taxon>
    </lineage>
</organism>
<keyword evidence="3" id="KW-1185">Reference proteome</keyword>
<dbReference type="Proteomes" id="UP001305647">
    <property type="component" value="Unassembled WGS sequence"/>
</dbReference>
<evidence type="ECO:0000313" key="3">
    <source>
        <dbReference type="Proteomes" id="UP001305647"/>
    </source>
</evidence>
<dbReference type="AlphaFoldDB" id="A0AAN6Q785"/>
<gene>
    <name evidence="2" type="ORF">N658DRAFT_417996</name>
</gene>
<feature type="chain" id="PRO_5042891250" description="Malate dehydrogenase" evidence="1">
    <location>
        <begin position="18"/>
        <end position="248"/>
    </location>
</feature>
<reference evidence="2" key="1">
    <citation type="journal article" date="2023" name="Mol. Phylogenet. Evol.">
        <title>Genome-scale phylogeny and comparative genomics of the fungal order Sordariales.</title>
        <authorList>
            <person name="Hensen N."/>
            <person name="Bonometti L."/>
            <person name="Westerberg I."/>
            <person name="Brannstrom I.O."/>
            <person name="Guillou S."/>
            <person name="Cros-Aarteil S."/>
            <person name="Calhoun S."/>
            <person name="Haridas S."/>
            <person name="Kuo A."/>
            <person name="Mondo S."/>
            <person name="Pangilinan J."/>
            <person name="Riley R."/>
            <person name="LaButti K."/>
            <person name="Andreopoulos B."/>
            <person name="Lipzen A."/>
            <person name="Chen C."/>
            <person name="Yan M."/>
            <person name="Daum C."/>
            <person name="Ng V."/>
            <person name="Clum A."/>
            <person name="Steindorff A."/>
            <person name="Ohm R.A."/>
            <person name="Martin F."/>
            <person name="Silar P."/>
            <person name="Natvig D.O."/>
            <person name="Lalanne C."/>
            <person name="Gautier V."/>
            <person name="Ament-Velasquez S.L."/>
            <person name="Kruys A."/>
            <person name="Hutchinson M.I."/>
            <person name="Powell A.J."/>
            <person name="Barry K."/>
            <person name="Miller A.N."/>
            <person name="Grigoriev I.V."/>
            <person name="Debuchy R."/>
            <person name="Gladieux P."/>
            <person name="Hiltunen Thoren M."/>
            <person name="Johannesson H."/>
        </authorList>
    </citation>
    <scope>NUCLEOTIDE SEQUENCE</scope>
    <source>
        <strain evidence="2">CBS 757.83</strain>
    </source>
</reference>
<dbReference type="Pfam" id="PF11937">
    <property type="entry name" value="DUF3455"/>
    <property type="match status" value="1"/>
</dbReference>
<evidence type="ECO:0000256" key="1">
    <source>
        <dbReference type="SAM" id="SignalP"/>
    </source>
</evidence>
<feature type="signal peptide" evidence="1">
    <location>
        <begin position="1"/>
        <end position="17"/>
    </location>
</feature>
<dbReference type="InterPro" id="IPR021851">
    <property type="entry name" value="DUF3455"/>
</dbReference>
<keyword evidence="1" id="KW-0732">Signal</keyword>
<dbReference type="PANTHER" id="PTHR35567:SF1">
    <property type="entry name" value="CONSERVED FUNGAL PROTEIN (AFU_ORTHOLOGUE AFUA_1G14230)"/>
    <property type="match status" value="1"/>
</dbReference>
<sequence>MHASVLLVSALAASVWGAPAFPKINLVDKLEGVTDYFNMLASKVQDSRSRGPPVCDLSSVSLPAGASTMAPPSEGLVLKHIAIGRGTQNYTCNPATPGDAPKANGAVATLFNASCAVATSMELAAALTRAALYFDLAQSETLGRLSPSNLGRSGVHFFTDSTTPFFNLDSSAWKLGEIPCAKQGSAPAPQDAPRGLSGEPAVAWLKLDAKPGATGGLQEVYRLFTVGGSPPATCEGLPSTFEIQYSTQ</sequence>
<proteinExistence type="predicted"/>
<evidence type="ECO:0008006" key="4">
    <source>
        <dbReference type="Google" id="ProtNLM"/>
    </source>
</evidence>
<protein>
    <recommendedName>
        <fullName evidence="4">Malate dehydrogenase</fullName>
    </recommendedName>
</protein>
<accession>A0AAN6Q785</accession>